<dbReference type="SUPFAM" id="SSF55298">
    <property type="entry name" value="YjgF-like"/>
    <property type="match status" value="1"/>
</dbReference>
<gene>
    <name evidence="2" type="ORF">SAMN02982922_0920</name>
</gene>
<dbReference type="PANTHER" id="PTHR11803">
    <property type="entry name" value="2-IMINOBUTANOATE/2-IMINOPROPANOATE DEAMINASE RIDA"/>
    <property type="match status" value="1"/>
</dbReference>
<comment type="similarity">
    <text evidence="1">Belongs to the RutC family.</text>
</comment>
<organism evidence="2 3">
    <name type="scientific">Mesorhizobium australicum</name>
    <dbReference type="NCBI Taxonomy" id="536018"/>
    <lineage>
        <taxon>Bacteria</taxon>
        <taxon>Pseudomonadati</taxon>
        <taxon>Pseudomonadota</taxon>
        <taxon>Alphaproteobacteria</taxon>
        <taxon>Hyphomicrobiales</taxon>
        <taxon>Phyllobacteriaceae</taxon>
        <taxon>Mesorhizobium</taxon>
    </lineage>
</organism>
<proteinExistence type="inferred from homology"/>
<name>A0A1X7MXT3_9HYPH</name>
<dbReference type="CDD" id="cd00448">
    <property type="entry name" value="YjgF_YER057c_UK114_family"/>
    <property type="match status" value="1"/>
</dbReference>
<dbReference type="Proteomes" id="UP000193083">
    <property type="component" value="Unassembled WGS sequence"/>
</dbReference>
<dbReference type="GO" id="GO:0005829">
    <property type="term" value="C:cytosol"/>
    <property type="evidence" value="ECO:0007669"/>
    <property type="project" value="TreeGrafter"/>
</dbReference>
<evidence type="ECO:0000313" key="3">
    <source>
        <dbReference type="Proteomes" id="UP000193083"/>
    </source>
</evidence>
<protein>
    <submittedName>
        <fullName evidence="2">2-iminobutanoate/2-iminopropanoate deaminase</fullName>
    </submittedName>
</protein>
<keyword evidence="3" id="KW-1185">Reference proteome</keyword>
<dbReference type="Gene3D" id="3.30.1330.40">
    <property type="entry name" value="RutC-like"/>
    <property type="match status" value="1"/>
</dbReference>
<sequence length="128" mass="13786">MREAIMVPGAVSPAGHYSHAVIANGFVFVAGQGPADPATRKVTGTFREQVRRTIENIRTILNGAGADLGDMVKVTVFLSDIALFREYDAVYREMVPEGPAARTTVAAMLNNIDIEIDCIAVLPQRPSD</sequence>
<dbReference type="PANTHER" id="PTHR11803:SF58">
    <property type="entry name" value="PROTEIN HMF1-RELATED"/>
    <property type="match status" value="1"/>
</dbReference>
<accession>A0A1X7MXT3</accession>
<dbReference type="InterPro" id="IPR035959">
    <property type="entry name" value="RutC-like_sf"/>
</dbReference>
<reference evidence="3" key="1">
    <citation type="submission" date="2017-04" db="EMBL/GenBank/DDBJ databases">
        <authorList>
            <person name="Varghese N."/>
            <person name="Submissions S."/>
        </authorList>
    </citation>
    <scope>NUCLEOTIDE SEQUENCE [LARGE SCALE GENOMIC DNA]</scope>
    <source>
        <strain evidence="3">B5P</strain>
    </source>
</reference>
<dbReference type="GO" id="GO:0019239">
    <property type="term" value="F:deaminase activity"/>
    <property type="evidence" value="ECO:0007669"/>
    <property type="project" value="TreeGrafter"/>
</dbReference>
<dbReference type="Pfam" id="PF01042">
    <property type="entry name" value="Ribonuc_L-PSP"/>
    <property type="match status" value="1"/>
</dbReference>
<dbReference type="RefSeq" id="WP_085463071.1">
    <property type="nucleotide sequence ID" value="NZ_FXBL01000004.1"/>
</dbReference>
<evidence type="ECO:0000256" key="1">
    <source>
        <dbReference type="ARBA" id="ARBA00010552"/>
    </source>
</evidence>
<dbReference type="InterPro" id="IPR006175">
    <property type="entry name" value="YjgF/YER057c/UK114"/>
</dbReference>
<dbReference type="EMBL" id="FXBL01000004">
    <property type="protein sequence ID" value="SMH29605.1"/>
    <property type="molecule type" value="Genomic_DNA"/>
</dbReference>
<evidence type="ECO:0000313" key="2">
    <source>
        <dbReference type="EMBL" id="SMH29605.1"/>
    </source>
</evidence>
<dbReference type="AlphaFoldDB" id="A0A1X7MXT3"/>
<dbReference type="OrthoDB" id="583118at2"/>